<name>A0A9P4IF47_9PEZI</name>
<reference evidence="2" key="1">
    <citation type="journal article" date="2020" name="Stud. Mycol.">
        <title>101 Dothideomycetes genomes: a test case for predicting lifestyles and emergence of pathogens.</title>
        <authorList>
            <person name="Haridas S."/>
            <person name="Albert R."/>
            <person name="Binder M."/>
            <person name="Bloem J."/>
            <person name="Labutti K."/>
            <person name="Salamov A."/>
            <person name="Andreopoulos B."/>
            <person name="Baker S."/>
            <person name="Barry K."/>
            <person name="Bills G."/>
            <person name="Bluhm B."/>
            <person name="Cannon C."/>
            <person name="Castanera R."/>
            <person name="Culley D."/>
            <person name="Daum C."/>
            <person name="Ezra D."/>
            <person name="Gonzalez J."/>
            <person name="Henrissat B."/>
            <person name="Kuo A."/>
            <person name="Liang C."/>
            <person name="Lipzen A."/>
            <person name="Lutzoni F."/>
            <person name="Magnuson J."/>
            <person name="Mondo S."/>
            <person name="Nolan M."/>
            <person name="Ohm R."/>
            <person name="Pangilinan J."/>
            <person name="Park H.-J."/>
            <person name="Ramirez L."/>
            <person name="Alfaro M."/>
            <person name="Sun H."/>
            <person name="Tritt A."/>
            <person name="Yoshinaga Y."/>
            <person name="Zwiers L.-H."/>
            <person name="Turgeon B."/>
            <person name="Goodwin S."/>
            <person name="Spatafora J."/>
            <person name="Crous P."/>
            <person name="Grigoriev I."/>
        </authorList>
    </citation>
    <scope>NUCLEOTIDE SEQUENCE</scope>
    <source>
        <strain evidence="2">CBS 133067</strain>
    </source>
</reference>
<comment type="caution">
    <text evidence="2">The sequence shown here is derived from an EMBL/GenBank/DDBJ whole genome shotgun (WGS) entry which is preliminary data.</text>
</comment>
<feature type="region of interest" description="Disordered" evidence="1">
    <location>
        <begin position="1"/>
        <end position="105"/>
    </location>
</feature>
<feature type="compositionally biased region" description="Polar residues" evidence="1">
    <location>
        <begin position="61"/>
        <end position="74"/>
    </location>
</feature>
<accession>A0A9P4IF47</accession>
<evidence type="ECO:0000313" key="3">
    <source>
        <dbReference type="Proteomes" id="UP000799772"/>
    </source>
</evidence>
<proteinExistence type="predicted"/>
<gene>
    <name evidence="2" type="ORF">NA57DRAFT_57126</name>
</gene>
<feature type="compositionally biased region" description="Basic and acidic residues" evidence="1">
    <location>
        <begin position="10"/>
        <end position="29"/>
    </location>
</feature>
<keyword evidence="3" id="KW-1185">Reference proteome</keyword>
<evidence type="ECO:0000313" key="2">
    <source>
        <dbReference type="EMBL" id="KAF2097954.1"/>
    </source>
</evidence>
<protein>
    <submittedName>
        <fullName evidence="2">Uncharacterized protein</fullName>
    </submittedName>
</protein>
<sequence>MSRLPLKSLTGRDETVKSPRSESPYDYHPKKAALQPPERTTAAKAENAHLATGNAERDVQQAKSDAPASTSYTGLPTFKVDPVDKPQEGDIPQSQSKPAHPYNAEDQKHLWYCDRSMLMDEAAGVRDAWGFHSSANSTSHTPVLVPEKAGDIAKEGEDYSEVRRKLEKIFNEHF</sequence>
<feature type="region of interest" description="Disordered" evidence="1">
    <location>
        <begin position="134"/>
        <end position="156"/>
    </location>
</feature>
<organism evidence="2 3">
    <name type="scientific">Rhizodiscina lignyota</name>
    <dbReference type="NCBI Taxonomy" id="1504668"/>
    <lineage>
        <taxon>Eukaryota</taxon>
        <taxon>Fungi</taxon>
        <taxon>Dikarya</taxon>
        <taxon>Ascomycota</taxon>
        <taxon>Pezizomycotina</taxon>
        <taxon>Dothideomycetes</taxon>
        <taxon>Pleosporomycetidae</taxon>
        <taxon>Aulographales</taxon>
        <taxon>Rhizodiscinaceae</taxon>
        <taxon>Rhizodiscina</taxon>
    </lineage>
</organism>
<dbReference type="EMBL" id="ML978127">
    <property type="protein sequence ID" value="KAF2097954.1"/>
    <property type="molecule type" value="Genomic_DNA"/>
</dbReference>
<dbReference type="Proteomes" id="UP000799772">
    <property type="component" value="Unassembled WGS sequence"/>
</dbReference>
<evidence type="ECO:0000256" key="1">
    <source>
        <dbReference type="SAM" id="MobiDB-lite"/>
    </source>
</evidence>
<dbReference type="AlphaFoldDB" id="A0A9P4IF47"/>